<dbReference type="InterPro" id="IPR011009">
    <property type="entry name" value="Kinase-like_dom_sf"/>
</dbReference>
<comment type="caution">
    <text evidence="9">The sequence shown here is derived from an EMBL/GenBank/DDBJ whole genome shotgun (WGS) entry which is preliminary data.</text>
</comment>
<evidence type="ECO:0000259" key="8">
    <source>
        <dbReference type="PROSITE" id="PS50222"/>
    </source>
</evidence>
<evidence type="ECO:0000256" key="1">
    <source>
        <dbReference type="ARBA" id="ARBA00022527"/>
    </source>
</evidence>
<protein>
    <recommendedName>
        <fullName evidence="11">Calmodulin</fullName>
    </recommendedName>
</protein>
<evidence type="ECO:0000256" key="4">
    <source>
        <dbReference type="ARBA" id="ARBA00022777"/>
    </source>
</evidence>
<evidence type="ECO:0008006" key="11">
    <source>
        <dbReference type="Google" id="ProtNLM"/>
    </source>
</evidence>
<dbReference type="InterPro" id="IPR011992">
    <property type="entry name" value="EF-hand-dom_pair"/>
</dbReference>
<dbReference type="PANTHER" id="PTHR24349">
    <property type="entry name" value="SERINE/THREONINE-PROTEIN KINASE"/>
    <property type="match status" value="1"/>
</dbReference>
<evidence type="ECO:0000256" key="6">
    <source>
        <dbReference type="ARBA" id="ARBA00022840"/>
    </source>
</evidence>
<dbReference type="InterPro" id="IPR002048">
    <property type="entry name" value="EF_hand_dom"/>
</dbReference>
<keyword evidence="3" id="KW-0547">Nucleotide-binding</keyword>
<dbReference type="GO" id="GO:0005509">
    <property type="term" value="F:calcium ion binding"/>
    <property type="evidence" value="ECO:0007669"/>
    <property type="project" value="InterPro"/>
</dbReference>
<keyword evidence="2" id="KW-0808">Transferase</keyword>
<dbReference type="InterPro" id="IPR000719">
    <property type="entry name" value="Prot_kinase_dom"/>
</dbReference>
<dbReference type="PROSITE" id="PS50011">
    <property type="entry name" value="PROTEIN_KINASE_DOM"/>
    <property type="match status" value="1"/>
</dbReference>
<feature type="domain" description="EF-hand" evidence="8">
    <location>
        <begin position="403"/>
        <end position="438"/>
    </location>
</feature>
<dbReference type="PROSITE" id="PS50222">
    <property type="entry name" value="EF_HAND_2"/>
    <property type="match status" value="4"/>
</dbReference>
<feature type="domain" description="EF-hand" evidence="8">
    <location>
        <begin position="440"/>
        <end position="475"/>
    </location>
</feature>
<dbReference type="GO" id="GO:0004674">
    <property type="term" value="F:protein serine/threonine kinase activity"/>
    <property type="evidence" value="ECO:0007669"/>
    <property type="project" value="UniProtKB-KW"/>
</dbReference>
<organism evidence="9 10">
    <name type="scientific">Edaphochlamys debaryana</name>
    <dbReference type="NCBI Taxonomy" id="47281"/>
    <lineage>
        <taxon>Eukaryota</taxon>
        <taxon>Viridiplantae</taxon>
        <taxon>Chlorophyta</taxon>
        <taxon>core chlorophytes</taxon>
        <taxon>Chlorophyceae</taxon>
        <taxon>CS clade</taxon>
        <taxon>Chlamydomonadales</taxon>
        <taxon>Chlamydomonadales incertae sedis</taxon>
        <taxon>Edaphochlamys</taxon>
    </lineage>
</organism>
<sequence length="512" mass="52629">MTLQTAWDQALAAATSDLAAAAKRGPFTSLYDPVELVAQGSKAKVVKVRCLKAPGAKGGPREGQELAARVRPNLGTKEQMGALAVEVAVHRLLGDHPAVARLLDVVVGGKEIYLLTELCDGGPLADYLAEGGLSEHAAAGALSQVLSLAAAAHSRGIVLRCLSTDALLLAHRGKTDVKIASFQSSAFCPPGAPGLTGNPGNPAYAAPEVLMRFPYGTPSDLWSIGVIATLLLTGRNPFAGVNLSDTIARVTLGKGVQMSAKEWEGVSPSAARLVGALLQADPSARPPAADALRSSWFTSPPSASLGPEAAAAFRSYVGTLRVQRLAKLVLTHALGAAGAHVARAARLKELHDLFTASDTDHDSRLSAAELFSMLSRLGGVPAPSTSGPSPPDELSAMVAAGIVDRAAFERLFAAADLDGSGGLDRGELCAALLDADAVVRSDEARKAAYAALDANKDGVLSAEELAAALGGADRAAARRAGADLVAAYDKDRDGAISLEEFIAMYKDKAVLS</sequence>
<dbReference type="EMBL" id="JAEHOE010000051">
    <property type="protein sequence ID" value="KAG2491631.1"/>
    <property type="molecule type" value="Genomic_DNA"/>
</dbReference>
<dbReference type="SUPFAM" id="SSF47473">
    <property type="entry name" value="EF-hand"/>
    <property type="match status" value="1"/>
</dbReference>
<accession>A0A835Y055</accession>
<dbReference type="SMART" id="SM00054">
    <property type="entry name" value="EFh"/>
    <property type="match status" value="4"/>
</dbReference>
<gene>
    <name evidence="9" type="ORF">HYH03_010002</name>
</gene>
<dbReference type="CDD" id="cd00051">
    <property type="entry name" value="EFh"/>
    <property type="match status" value="1"/>
</dbReference>
<dbReference type="OrthoDB" id="541276at2759"/>
<keyword evidence="10" id="KW-1185">Reference proteome</keyword>
<evidence type="ECO:0000313" key="9">
    <source>
        <dbReference type="EMBL" id="KAG2491631.1"/>
    </source>
</evidence>
<dbReference type="SUPFAM" id="SSF56112">
    <property type="entry name" value="Protein kinase-like (PK-like)"/>
    <property type="match status" value="1"/>
</dbReference>
<keyword evidence="4" id="KW-0418">Kinase</keyword>
<dbReference type="Gene3D" id="1.10.510.10">
    <property type="entry name" value="Transferase(Phosphotransferase) domain 1"/>
    <property type="match status" value="1"/>
</dbReference>
<dbReference type="Gene3D" id="1.10.238.10">
    <property type="entry name" value="EF-hand"/>
    <property type="match status" value="2"/>
</dbReference>
<dbReference type="PROSITE" id="PS00018">
    <property type="entry name" value="EF_HAND_1"/>
    <property type="match status" value="2"/>
</dbReference>
<dbReference type="Pfam" id="PF13202">
    <property type="entry name" value="EF-hand_5"/>
    <property type="match status" value="1"/>
</dbReference>
<evidence type="ECO:0000256" key="3">
    <source>
        <dbReference type="ARBA" id="ARBA00022741"/>
    </source>
</evidence>
<reference evidence="9" key="1">
    <citation type="journal article" date="2020" name="bioRxiv">
        <title>Comparative genomics of Chlamydomonas.</title>
        <authorList>
            <person name="Craig R.J."/>
            <person name="Hasan A.R."/>
            <person name="Ness R.W."/>
            <person name="Keightley P.D."/>
        </authorList>
    </citation>
    <scope>NUCLEOTIDE SEQUENCE</scope>
    <source>
        <strain evidence="9">CCAP 11/70</strain>
    </source>
</reference>
<evidence type="ECO:0000313" key="10">
    <source>
        <dbReference type="Proteomes" id="UP000612055"/>
    </source>
</evidence>
<feature type="domain" description="EF-hand" evidence="8">
    <location>
        <begin position="345"/>
        <end position="380"/>
    </location>
</feature>
<keyword evidence="5" id="KW-0106">Calcium</keyword>
<dbReference type="AlphaFoldDB" id="A0A835Y055"/>
<feature type="domain" description="Protein kinase" evidence="7">
    <location>
        <begin position="31"/>
        <end position="297"/>
    </location>
</feature>
<dbReference type="Pfam" id="PF00069">
    <property type="entry name" value="Pkinase"/>
    <property type="match status" value="1"/>
</dbReference>
<evidence type="ECO:0000256" key="5">
    <source>
        <dbReference type="ARBA" id="ARBA00022837"/>
    </source>
</evidence>
<dbReference type="Proteomes" id="UP000612055">
    <property type="component" value="Unassembled WGS sequence"/>
</dbReference>
<keyword evidence="1" id="KW-0723">Serine/threonine-protein kinase</keyword>
<keyword evidence="6" id="KW-0067">ATP-binding</keyword>
<feature type="domain" description="EF-hand" evidence="8">
    <location>
        <begin position="476"/>
        <end position="511"/>
    </location>
</feature>
<dbReference type="Gene3D" id="3.30.200.20">
    <property type="entry name" value="Phosphorylase Kinase, domain 1"/>
    <property type="match status" value="1"/>
</dbReference>
<dbReference type="InterPro" id="IPR018247">
    <property type="entry name" value="EF_Hand_1_Ca_BS"/>
</dbReference>
<evidence type="ECO:0000259" key="7">
    <source>
        <dbReference type="PROSITE" id="PS50011"/>
    </source>
</evidence>
<dbReference type="GO" id="GO:0005524">
    <property type="term" value="F:ATP binding"/>
    <property type="evidence" value="ECO:0007669"/>
    <property type="project" value="UniProtKB-KW"/>
</dbReference>
<dbReference type="Pfam" id="PF13499">
    <property type="entry name" value="EF-hand_7"/>
    <property type="match status" value="1"/>
</dbReference>
<proteinExistence type="predicted"/>
<evidence type="ECO:0000256" key="2">
    <source>
        <dbReference type="ARBA" id="ARBA00022679"/>
    </source>
</evidence>
<dbReference type="InterPro" id="IPR050205">
    <property type="entry name" value="CDPK_Ser/Thr_kinases"/>
</dbReference>
<name>A0A835Y055_9CHLO</name>